<gene>
    <name evidence="1" type="ORF">ACF1HC_40955</name>
</gene>
<evidence type="ECO:0000313" key="2">
    <source>
        <dbReference type="Proteomes" id="UP001603418"/>
    </source>
</evidence>
<reference evidence="1 2" key="1">
    <citation type="submission" date="2024-10" db="EMBL/GenBank/DDBJ databases">
        <title>The Natural Products Discovery Center: Release of the First 8490 Sequenced Strains for Exploring Actinobacteria Biosynthetic Diversity.</title>
        <authorList>
            <person name="Kalkreuter E."/>
            <person name="Kautsar S.A."/>
            <person name="Yang D."/>
            <person name="Bader C.D."/>
            <person name="Teijaro C.N."/>
            <person name="Fluegel L."/>
            <person name="Davis C.M."/>
            <person name="Simpson J.R."/>
            <person name="Lauterbach L."/>
            <person name="Steele A.D."/>
            <person name="Gui C."/>
            <person name="Meng S."/>
            <person name="Li G."/>
            <person name="Viehrig K."/>
            <person name="Ye F."/>
            <person name="Su P."/>
            <person name="Kiefer A.F."/>
            <person name="Nichols A."/>
            <person name="Cepeda A.J."/>
            <person name="Yan W."/>
            <person name="Fan B."/>
            <person name="Jiang Y."/>
            <person name="Adhikari A."/>
            <person name="Zheng C.-J."/>
            <person name="Schuster L."/>
            <person name="Cowan T.M."/>
            <person name="Smanski M.J."/>
            <person name="Chevrette M.G."/>
            <person name="De Carvalho L.P.S."/>
            <person name="Shen B."/>
        </authorList>
    </citation>
    <scope>NUCLEOTIDE SEQUENCE [LARGE SCALE GENOMIC DNA]</scope>
    <source>
        <strain evidence="1 2">NPDC013366</strain>
    </source>
</reference>
<proteinExistence type="predicted"/>
<comment type="caution">
    <text evidence="1">The sequence shown here is derived from an EMBL/GenBank/DDBJ whole genome shotgun (WGS) entry which is preliminary data.</text>
</comment>
<evidence type="ECO:0000313" key="1">
    <source>
        <dbReference type="EMBL" id="MFF9887880.1"/>
    </source>
</evidence>
<dbReference type="RefSeq" id="WP_157855701.1">
    <property type="nucleotide sequence ID" value="NZ_JBFACJ010000056.1"/>
</dbReference>
<dbReference type="EMBL" id="JBICBM010000042">
    <property type="protein sequence ID" value="MFF9887880.1"/>
    <property type="molecule type" value="Genomic_DNA"/>
</dbReference>
<organism evidence="1 2">
    <name type="scientific">Streptomyces eurythermus</name>
    <dbReference type="NCBI Taxonomy" id="42237"/>
    <lineage>
        <taxon>Bacteria</taxon>
        <taxon>Bacillati</taxon>
        <taxon>Actinomycetota</taxon>
        <taxon>Actinomycetes</taxon>
        <taxon>Kitasatosporales</taxon>
        <taxon>Streptomycetaceae</taxon>
        <taxon>Streptomyces</taxon>
    </lineage>
</organism>
<name>A0ABW6ZBW1_9ACTN</name>
<protein>
    <submittedName>
        <fullName evidence="1">Uncharacterized protein</fullName>
    </submittedName>
</protein>
<sequence>MNELFGESLLGFPQGVSRAFAQQIAHTPALTLRRLDALEVNGRGNRAAAPREDSLLTFARLQFSHMHERVHPDVTVLFPASAESEPQDSGTLTTCWFVTIAPQSWQVSTLIRSLVDI</sequence>
<keyword evidence="2" id="KW-1185">Reference proteome</keyword>
<dbReference type="Proteomes" id="UP001603418">
    <property type="component" value="Unassembled WGS sequence"/>
</dbReference>
<accession>A0ABW6ZBW1</accession>